<comment type="caution">
    <text evidence="4">The sequence shown here is derived from an EMBL/GenBank/DDBJ whole genome shotgun (WGS) entry which is preliminary data.</text>
</comment>
<name>A0A6I4RPB8_FRATU</name>
<dbReference type="AlphaFoldDB" id="A0A6I4RPB8"/>
<evidence type="ECO:0000313" key="5">
    <source>
        <dbReference type="Proteomes" id="UP000469081"/>
    </source>
</evidence>
<evidence type="ECO:0000259" key="3">
    <source>
        <dbReference type="Pfam" id="PF13023"/>
    </source>
</evidence>
<keyword evidence="1" id="KW-0479">Metal-binding</keyword>
<dbReference type="GO" id="GO:0002953">
    <property type="term" value="F:5'-deoxynucleotidase activity"/>
    <property type="evidence" value="ECO:0007669"/>
    <property type="project" value="InterPro"/>
</dbReference>
<gene>
    <name evidence="4" type="ORF">FNC33_06850</name>
</gene>
<dbReference type="GO" id="GO:0046872">
    <property type="term" value="F:metal ion binding"/>
    <property type="evidence" value="ECO:0007669"/>
    <property type="project" value="UniProtKB-KW"/>
</dbReference>
<dbReference type="RefSeq" id="WP_003038459.1">
    <property type="nucleotide sequence ID" value="NZ_VJEZ01000008.1"/>
</dbReference>
<dbReference type="InterPro" id="IPR039356">
    <property type="entry name" value="YfbR/HDDC2"/>
</dbReference>
<dbReference type="Pfam" id="PF13023">
    <property type="entry name" value="HD_3"/>
    <property type="match status" value="1"/>
</dbReference>
<dbReference type="InterPro" id="IPR006674">
    <property type="entry name" value="HD_domain"/>
</dbReference>
<feature type="domain" description="HD" evidence="3">
    <location>
        <begin position="15"/>
        <end position="177"/>
    </location>
</feature>
<keyword evidence="2" id="KW-0378">Hydrolase</keyword>
<dbReference type="PANTHER" id="PTHR11845">
    <property type="entry name" value="5'-DEOXYNUCLEOTIDASE HDDC2"/>
    <property type="match status" value="1"/>
</dbReference>
<accession>A0A6I4RPB8</accession>
<dbReference type="SUPFAM" id="SSF109604">
    <property type="entry name" value="HD-domain/PDEase-like"/>
    <property type="match status" value="1"/>
</dbReference>
<evidence type="ECO:0000256" key="2">
    <source>
        <dbReference type="ARBA" id="ARBA00022801"/>
    </source>
</evidence>
<dbReference type="Proteomes" id="UP000469081">
    <property type="component" value="Unassembled WGS sequence"/>
</dbReference>
<dbReference type="PANTHER" id="PTHR11845:SF13">
    <property type="entry name" value="5'-DEOXYNUCLEOTIDASE HDDC2"/>
    <property type="match status" value="1"/>
</dbReference>
<proteinExistence type="predicted"/>
<evidence type="ECO:0000256" key="1">
    <source>
        <dbReference type="ARBA" id="ARBA00022723"/>
    </source>
</evidence>
<dbReference type="EMBL" id="VJEZ01000008">
    <property type="protein sequence ID" value="MWZ40254.1"/>
    <property type="molecule type" value="Genomic_DNA"/>
</dbReference>
<dbReference type="GO" id="GO:0005737">
    <property type="term" value="C:cytoplasm"/>
    <property type="evidence" value="ECO:0007669"/>
    <property type="project" value="TreeGrafter"/>
</dbReference>
<organism evidence="4 5">
    <name type="scientific">Francisella tularensis</name>
    <dbReference type="NCBI Taxonomy" id="263"/>
    <lineage>
        <taxon>Bacteria</taxon>
        <taxon>Pseudomonadati</taxon>
        <taxon>Pseudomonadota</taxon>
        <taxon>Gammaproteobacteria</taxon>
        <taxon>Thiotrichales</taxon>
        <taxon>Francisellaceae</taxon>
        <taxon>Francisella</taxon>
    </lineage>
</organism>
<reference evidence="4 5" key="1">
    <citation type="submission" date="2019-06" db="EMBL/GenBank/DDBJ databases">
        <title>Phylogeography and genetic diversity of Francisella tularensis subsp. holarctica in France (1947-2018).</title>
        <authorList>
            <person name="Kevin M."/>
            <person name="Madani N."/>
            <person name="Maurin M."/>
        </authorList>
    </citation>
    <scope>NUCLEOTIDE SEQUENCE [LARGE SCALE GENOMIC DNA]</scope>
    <source>
        <strain evidence="4 5">ATCC 15482</strain>
    </source>
</reference>
<protein>
    <submittedName>
        <fullName evidence="4">HD domain-containing protein</fullName>
    </submittedName>
</protein>
<sequence length="196" mass="22453">MSQDLIAQLEFISELEKLKRVYRQTWLPCDGGRHENSAEHSWQVALTANILAGYAAVSLDITKVTKMLLIHDIVEIYSGDTFAFADSQTLDSQKHSELAAIQRIAKILPKPQGQQLEQLWLEFDSAETNEAKFANAIDRLVPAIQNFNNNGGTWKKHHISKDKVLERNKYLREIAPTLYDYLLEKLEENFSGDFFK</sequence>
<dbReference type="Gene3D" id="1.10.3210.10">
    <property type="entry name" value="Hypothetical protein af1432"/>
    <property type="match status" value="1"/>
</dbReference>
<evidence type="ECO:0000313" key="4">
    <source>
        <dbReference type="EMBL" id="MWZ40254.1"/>
    </source>
</evidence>